<dbReference type="OrthoDB" id="2142040at2759"/>
<comment type="caution">
    <text evidence="1">The sequence shown here is derived from an EMBL/GenBank/DDBJ whole genome shotgun (WGS) entry which is preliminary data.</text>
</comment>
<name>A0A1Y2C171_9FUNG</name>
<dbReference type="PANTHER" id="PTHR31649">
    <property type="entry name" value="AGAP009604-PA"/>
    <property type="match status" value="1"/>
</dbReference>
<accession>A0A1Y2C171</accession>
<dbReference type="STRING" id="329046.A0A1Y2C171"/>
<dbReference type="InterPro" id="IPR006616">
    <property type="entry name" value="DM9_repeat"/>
</dbReference>
<protein>
    <submittedName>
        <fullName evidence="1">Uncharacterized protein</fullName>
    </submittedName>
</protein>
<reference evidence="1 2" key="1">
    <citation type="submission" date="2016-07" db="EMBL/GenBank/DDBJ databases">
        <title>Pervasive Adenine N6-methylation of Active Genes in Fungi.</title>
        <authorList>
            <consortium name="DOE Joint Genome Institute"/>
            <person name="Mondo S.J."/>
            <person name="Dannebaum R.O."/>
            <person name="Kuo R.C."/>
            <person name="Labutti K."/>
            <person name="Haridas S."/>
            <person name="Kuo A."/>
            <person name="Salamov A."/>
            <person name="Ahrendt S.R."/>
            <person name="Lipzen A."/>
            <person name="Sullivan W."/>
            <person name="Andreopoulos W.B."/>
            <person name="Clum A."/>
            <person name="Lindquist E."/>
            <person name="Daum C."/>
            <person name="Ramamoorthy G.K."/>
            <person name="Gryganskyi A."/>
            <person name="Culley D."/>
            <person name="Magnuson J.K."/>
            <person name="James T.Y."/>
            <person name="O'Malley M.A."/>
            <person name="Stajich J.E."/>
            <person name="Spatafora J.W."/>
            <person name="Visel A."/>
            <person name="Grigoriev I.V."/>
        </authorList>
    </citation>
    <scope>NUCLEOTIDE SEQUENCE [LARGE SCALE GENOMIC DNA]</scope>
    <source>
        <strain evidence="1 2">JEL800</strain>
    </source>
</reference>
<dbReference type="AlphaFoldDB" id="A0A1Y2C171"/>
<dbReference type="Pfam" id="PF11901">
    <property type="entry name" value="DM9"/>
    <property type="match status" value="1"/>
</dbReference>
<dbReference type="Gene3D" id="3.90.1720.10">
    <property type="entry name" value="endopeptidase domain like (from Nostoc punctiforme)"/>
    <property type="match status" value="1"/>
</dbReference>
<evidence type="ECO:0000313" key="2">
    <source>
        <dbReference type="Proteomes" id="UP000193642"/>
    </source>
</evidence>
<dbReference type="PANTHER" id="PTHR31649:SF11">
    <property type="entry name" value="PROTEIN UNZIPPED"/>
    <property type="match status" value="1"/>
</dbReference>
<dbReference type="SMART" id="SM00696">
    <property type="entry name" value="DM9"/>
    <property type="match status" value="2"/>
</dbReference>
<dbReference type="Proteomes" id="UP000193642">
    <property type="component" value="Unassembled WGS sequence"/>
</dbReference>
<keyword evidence="2" id="KW-1185">Reference proteome</keyword>
<sequence>MLAALTTPKSEQPTEYKLQPLDTVLFAGLDSDPVSKLIKKITLHEVVPELKTPFHEIWTHAGILVDKTVLPIDCLEDGKIYILESGFSGEILGYVYSKILPVDHKVEQDGCHLGPQIRDFAAVVEETDANVGICPLTPEARSLLQQKLTQNPNFVLDIYNKYKSYSYPLTNPLRVVASASTSLHNDLKEYEATTKDVEEKDETVFCSELVSIIYREIGHPTFVAANPDTFSPLELEVAPEFGGRVYYAKEDKTTLLCNNNQCIGVDSRVVKVQRLVQGLKLSNNWVSVGPAGGVPKNAFKIGKDSDGVQIYAARVKIGAAYVLGKIRADKTCPLVTYLEREVEIHFGHEVLCGVEGSRWVGAEEGEIPANAVVGGVGRDGELIYVARAVVKREGGFLGIGARDVWTCGGVAKEWKAIRAPYAEKEVTRDEYEVLCLRS</sequence>
<gene>
    <name evidence="1" type="ORF">BCR33DRAFT_719294</name>
</gene>
<evidence type="ECO:0000313" key="1">
    <source>
        <dbReference type="EMBL" id="ORY40770.1"/>
    </source>
</evidence>
<proteinExistence type="predicted"/>
<organism evidence="1 2">
    <name type="scientific">Rhizoclosmatium globosum</name>
    <dbReference type="NCBI Taxonomy" id="329046"/>
    <lineage>
        <taxon>Eukaryota</taxon>
        <taxon>Fungi</taxon>
        <taxon>Fungi incertae sedis</taxon>
        <taxon>Chytridiomycota</taxon>
        <taxon>Chytridiomycota incertae sedis</taxon>
        <taxon>Chytridiomycetes</taxon>
        <taxon>Chytridiales</taxon>
        <taxon>Chytriomycetaceae</taxon>
        <taxon>Rhizoclosmatium</taxon>
    </lineage>
</organism>
<dbReference type="EMBL" id="MCGO01000034">
    <property type="protein sequence ID" value="ORY40770.1"/>
    <property type="molecule type" value="Genomic_DNA"/>
</dbReference>